<dbReference type="InterPro" id="IPR005238">
    <property type="entry name" value="ComB-like"/>
</dbReference>
<evidence type="ECO:0000256" key="3">
    <source>
        <dbReference type="ARBA" id="ARBA00012953"/>
    </source>
</evidence>
<evidence type="ECO:0000313" key="8">
    <source>
        <dbReference type="EMBL" id="MBW4433260.1"/>
    </source>
</evidence>
<evidence type="ECO:0000256" key="1">
    <source>
        <dbReference type="ARBA" id="ARBA00001946"/>
    </source>
</evidence>
<dbReference type="PANTHER" id="PTHR37311">
    <property type="entry name" value="2-PHOSPHOSULFOLACTATE PHOSPHATASE-RELATED"/>
    <property type="match status" value="1"/>
</dbReference>
<evidence type="ECO:0000256" key="5">
    <source>
        <dbReference type="ARBA" id="ARBA00022801"/>
    </source>
</evidence>
<comment type="catalytic activity">
    <reaction evidence="7">
        <text>(2R)-O-phospho-3-sulfolactate + H2O = (2R)-3-sulfolactate + phosphate</text>
        <dbReference type="Rhea" id="RHEA:23416"/>
        <dbReference type="ChEBI" id="CHEBI:15377"/>
        <dbReference type="ChEBI" id="CHEBI:15597"/>
        <dbReference type="ChEBI" id="CHEBI:43474"/>
        <dbReference type="ChEBI" id="CHEBI:58738"/>
        <dbReference type="EC" id="3.1.3.71"/>
    </reaction>
</comment>
<keyword evidence="6" id="KW-0460">Magnesium</keyword>
<keyword evidence="5" id="KW-0378">Hydrolase</keyword>
<evidence type="ECO:0000256" key="7">
    <source>
        <dbReference type="ARBA" id="ARBA00033711"/>
    </source>
</evidence>
<evidence type="ECO:0000313" key="9">
    <source>
        <dbReference type="Proteomes" id="UP000813215"/>
    </source>
</evidence>
<dbReference type="SUPFAM" id="SSF142823">
    <property type="entry name" value="ComB-like"/>
    <property type="match status" value="1"/>
</dbReference>
<dbReference type="Pfam" id="PF04029">
    <property type="entry name" value="2-ph_phosp"/>
    <property type="match status" value="1"/>
</dbReference>
<dbReference type="EC" id="3.1.3.71" evidence="3"/>
<evidence type="ECO:0000256" key="6">
    <source>
        <dbReference type="ARBA" id="ARBA00022842"/>
    </source>
</evidence>
<dbReference type="AlphaFoldDB" id="A0A9E3LUQ4"/>
<proteinExistence type="inferred from homology"/>
<dbReference type="GO" id="GO:0050545">
    <property type="term" value="F:sulfopyruvate decarboxylase activity"/>
    <property type="evidence" value="ECO:0007669"/>
    <property type="project" value="TreeGrafter"/>
</dbReference>
<accession>A0A9E3LUQ4</accession>
<dbReference type="EMBL" id="JAHHHW010000101">
    <property type="protein sequence ID" value="MBW4433260.1"/>
    <property type="molecule type" value="Genomic_DNA"/>
</dbReference>
<gene>
    <name evidence="8" type="ORF">KME28_16435</name>
</gene>
<dbReference type="Gene3D" id="3.90.1560.10">
    <property type="entry name" value="ComB-like"/>
    <property type="match status" value="1"/>
</dbReference>
<evidence type="ECO:0000256" key="4">
    <source>
        <dbReference type="ARBA" id="ARBA00021948"/>
    </source>
</evidence>
<reference evidence="8" key="1">
    <citation type="submission" date="2021-05" db="EMBL/GenBank/DDBJ databases">
        <authorList>
            <person name="Pietrasiak N."/>
            <person name="Ward R."/>
            <person name="Stajich J.E."/>
            <person name="Kurbessoian T."/>
        </authorList>
    </citation>
    <scope>NUCLEOTIDE SEQUENCE</scope>
    <source>
        <strain evidence="8">HA4357-MV3</strain>
    </source>
</reference>
<evidence type="ECO:0000256" key="2">
    <source>
        <dbReference type="ARBA" id="ARBA00009997"/>
    </source>
</evidence>
<protein>
    <recommendedName>
        <fullName evidence="4">Probable 2-phosphosulfolactate phosphatase</fullName>
        <ecNumber evidence="3">3.1.3.71</ecNumber>
    </recommendedName>
</protein>
<dbReference type="Proteomes" id="UP000813215">
    <property type="component" value="Unassembled WGS sequence"/>
</dbReference>
<sequence length="247" mass="26551">MIFNQSEFDLRCEWGDHGITQLAPISDVIVVVDVLSFSTSVEIATSNGAIIFPYQWKNKSALDYAKSLQAELAGDRTSKNSYSLSPTSLTKIPAETKLVLPSPNGSSLTLQTGKTPTLAGCLRNCEAVAKFAQKYGSKIAVIPAGERWEDDTLRPACEDLIGAGAILSYLHGSFSPEAEIAVSAFDAVNKNLLAYLKKCSSGKELIARGFESDVEIAAALNVSDCVPLFTENAYINSKAQVQPRLLP</sequence>
<dbReference type="GO" id="GO:0050532">
    <property type="term" value="F:2-phosphosulfolactate phosphatase activity"/>
    <property type="evidence" value="ECO:0007669"/>
    <property type="project" value="UniProtKB-EC"/>
</dbReference>
<dbReference type="GO" id="GO:0000287">
    <property type="term" value="F:magnesium ion binding"/>
    <property type="evidence" value="ECO:0007669"/>
    <property type="project" value="InterPro"/>
</dbReference>
<reference evidence="8" key="2">
    <citation type="journal article" date="2022" name="Microbiol. Resour. Announc.">
        <title>Metagenome Sequencing to Explore Phylogenomics of Terrestrial Cyanobacteria.</title>
        <authorList>
            <person name="Ward R.D."/>
            <person name="Stajich J.E."/>
            <person name="Johansen J.R."/>
            <person name="Huntemann M."/>
            <person name="Clum A."/>
            <person name="Foster B."/>
            <person name="Foster B."/>
            <person name="Roux S."/>
            <person name="Palaniappan K."/>
            <person name="Varghese N."/>
            <person name="Mukherjee S."/>
            <person name="Reddy T.B.K."/>
            <person name="Daum C."/>
            <person name="Copeland A."/>
            <person name="Chen I.A."/>
            <person name="Ivanova N.N."/>
            <person name="Kyrpides N.C."/>
            <person name="Shapiro N."/>
            <person name="Eloe-Fadrosh E.A."/>
            <person name="Pietrasiak N."/>
        </authorList>
    </citation>
    <scope>NUCLEOTIDE SEQUENCE</scope>
    <source>
        <strain evidence="8">HA4357-MV3</strain>
    </source>
</reference>
<dbReference type="InterPro" id="IPR036702">
    <property type="entry name" value="ComB-like_sf"/>
</dbReference>
<comment type="caution">
    <text evidence="8">The sequence shown here is derived from an EMBL/GenBank/DDBJ whole genome shotgun (WGS) entry which is preliminary data.</text>
</comment>
<comment type="similarity">
    <text evidence="2">Belongs to the ComB family.</text>
</comment>
<dbReference type="PANTHER" id="PTHR37311:SF1">
    <property type="entry name" value="2-PHOSPHOSULFOLACTATE PHOSPHATASE-RELATED"/>
    <property type="match status" value="1"/>
</dbReference>
<organism evidence="8 9">
    <name type="scientific">Pelatocladus maniniholoensis HA4357-MV3</name>
    <dbReference type="NCBI Taxonomy" id="1117104"/>
    <lineage>
        <taxon>Bacteria</taxon>
        <taxon>Bacillati</taxon>
        <taxon>Cyanobacteriota</taxon>
        <taxon>Cyanophyceae</taxon>
        <taxon>Nostocales</taxon>
        <taxon>Nostocaceae</taxon>
        <taxon>Pelatocladus</taxon>
    </lineage>
</organism>
<name>A0A9E3LUQ4_9NOST</name>
<comment type="cofactor">
    <cofactor evidence="1">
        <name>Mg(2+)</name>
        <dbReference type="ChEBI" id="CHEBI:18420"/>
    </cofactor>
</comment>